<reference evidence="5" key="1">
    <citation type="submission" date="2020-09" db="EMBL/GenBank/DDBJ databases">
        <authorList>
            <person name="Kikuchi T."/>
        </authorList>
    </citation>
    <scope>NUCLEOTIDE SEQUENCE</scope>
    <source>
        <strain evidence="5">Ka4C1</strain>
    </source>
</reference>
<dbReference type="Pfam" id="PF19424">
    <property type="entry name" value="UNC80"/>
    <property type="match status" value="2"/>
</dbReference>
<evidence type="ECO:0000259" key="2">
    <source>
        <dbReference type="Pfam" id="PF15778"/>
    </source>
</evidence>
<evidence type="ECO:0000259" key="3">
    <source>
        <dbReference type="Pfam" id="PF19424"/>
    </source>
</evidence>
<evidence type="ECO:0000313" key="5">
    <source>
        <dbReference type="EMBL" id="CAD5221765.1"/>
    </source>
</evidence>
<feature type="domain" description="Protein UNC80 central region" evidence="3">
    <location>
        <begin position="1547"/>
        <end position="1925"/>
    </location>
</feature>
<dbReference type="GO" id="GO:0055080">
    <property type="term" value="P:monoatomic cation homeostasis"/>
    <property type="evidence" value="ECO:0007669"/>
    <property type="project" value="TreeGrafter"/>
</dbReference>
<dbReference type="InterPro" id="IPR045852">
    <property type="entry name" value="UNC80_central"/>
</dbReference>
<feature type="compositionally biased region" description="Polar residues" evidence="1">
    <location>
        <begin position="967"/>
        <end position="984"/>
    </location>
</feature>
<feature type="domain" description="Protein UNC80 C-terminal" evidence="4">
    <location>
        <begin position="1952"/>
        <end position="3059"/>
    </location>
</feature>
<comment type="caution">
    <text evidence="5">The sequence shown here is derived from an EMBL/GenBank/DDBJ whole genome shotgun (WGS) entry which is preliminary data.</text>
</comment>
<sequence length="3301" mass="372101">MYVRYLQHQHHGTVQLLMMPLSTAPGSGKNSKWGGDGDEDDSGECEPVPLPIQTFLWRQTNPFLGAKIGKLHESSCVTFERVVVQNILHGLSPSLSDAIGSVSRWRFVRAAFPHIVQCCGALLTVRANEDESLPMSGSLVKIMYILHWLILDAAHECNEVIDAENVEVSLKKLTYSIPCIQMFVYLIAPLCHVIKEEEIESHIRLESGLRLWQALWQFRQPDVLCFSAPVKQRKNHFPQLSNKSKKPAAPIALEQGIYLGDDQFNTRRASNVHSIPQNPTKPSTSVQEDKIERVTEEVTVVEPEKHSYSKIVRSVSDYKTSDLASNGCKMAIRKSRTDMFHPSDPEYNGLNNIDEAMQFTEDGSFSESFHFNDKAPLVQLQEICSGASLDTSDTYNEPVCPTCRQKPCQCALTPKAPSKTPIQINKCKADDADSVGSQQTVINKPLKVAQVPRTTPILVFNDQKDSLSSGTDKSDTSVVHDLNEATFLDVGTLKCLLIKNWSEDGVYWATKYFLNRLTEIRQHRLISEATIRCRSNSVPTIAPRGSKHDLCCPEYLTWTDLQERSEVFQRTIGSDENNDDIKAKVAFNVERKGSEKNAIKLRVVAEKRRVSVNTLPAIKHASKHNGKRRRNKSEPCINMPTAISVNTIKDEDSENGKGRYFSEALGSSLFIQPNGYIKLDILLKSLVGVVERCSAIRILEIILNICDILLTMPGLGNVTIFEDVTKIVLKVYIHLGCPNGCNEGMRTPQADFMRIKLKNLLSQMNKSGEGLLTGILKSQVMGSTCQSLLDYLHAMTSFCEFDPSHNRSRSALSQRRTSSLKENKMPSYRNNFNEGNAGMEGIILNTLLNPLISKLMNKTAEITLPENIGLYHDVQLFFAYVNEYHGNPLRRSALSAMTPRIKTDDGDSGSRSRNDSVSTRQGPEGSISSHQRDNASLRRGLLKRKNEKQQAMNAEESEPDSSPSTPRNQPSMDDNISSTGSPQIYQGAKKKSGGKLHFALNLLKSVRNEASEDENWEDANNLDDSVGDEVSATLAVESKSRISFRNMSSKMNSFRQRQSLSIDTGYTNEASLESNPHKILTEKLSIIQLYLPSKRNVNIFDIREGVRRFRFLMETCRPGQVPDAPLLAALMELKAPVISRAAILLECANFVYRCNKGEWPEWMRSSMNTTNPRNANLSASSRSVIGGSRKMVILQRAAGRSFYDWGIQLGARLQRLLEKSVELPKDTDEKRRLKTFDDIEDFLDDATVNDASGEYCPPVLLLMASHLLYQITAFLRETFQLLPRSKIPNKSTGSTTGWERIMSNRRWSILSNTFNPQTGSMHSINDLHPERRVSYSTADEDSSPRGSHDLGDDSLTNSGSDKKMRRLAQGRQRLLKRGSPSGGPQSSLESSRKRREASFRRKTRSPAEAEEGIAEAVNSPSPSQSFMQRRRKAASLRCSAGVRWHMRSMRIRGSPSITDHGLPPTSPPAGAQSFSELNHFSSTEPSPYQSPILRKESRTGRVPLNGKSRDSLKPSNIKHSVTNDDLNDDSYPSPERRPGANSAMGNTTTAQHLPHTLEDDEEEMIRNIPWLKVMITVSKKFDIECTHDKYCSFWCFDRVYRQCNRLTDALHMIYAENEKDKKVDKRMQLIETWQNLQTANVKKRSSNPRRESAIVRQAGMERVPLALRGLLIEKLGEIEETKSSKKDAQALSDTTPINLSELNVKPSIIKHYIDNQLFNVIYSPLWALLKGAVIMSLEDFKDIADVSWSLLIHADANTVSSAAAIFITCAVKCPDECVALIKNDLSSTSASVRSAAINRFYALWRNRFHVWLKLEDGAQFAFKVPPPGIDFTLPSPPIGQSQQLVVDPPWMPHVKTKVEELSLKEEEHSTSQTIMTMTRTRRKQKQEMVKKAVKEAEEKQCELRQQFSLRATPIVQHASYEPALFAHINVGSQAQQNAEIDEYELGMTPAQQNRPQVPVAQPLFPSVILSVVPQLVEMFDEVQVDRDGCSVGELSRRIAWACIVEDSSLFLRHFLEKLTQRDKQEHLFALLRKLVLSFRPLPTQTAYTLLNYLFGFVMFYVRTPCEGSDRSMGMALSIIWLLTPYVHGLYFKDMKQTLKKEQCDQAIMITANVPSAKKIIVHGPDSGDGGIPSQFPIHEETQFQQILTDSLEFFNISEDEVDQYFLVDFKTQQIHMPSSYVRDFYFFHRSFYPQLSLVKLDPEEAQSKMKNNAFQQKLIETGKVLLTHQALKYSPENVVPQRIFFLHDEFTHLPAFPRRSLESCFGFYEGKMGDELQAIDSIHKFVWSQLISDMFEKMENAFMFGDLHLFINVINGILIMHCEDILILRRCMATYLTMAIHFNTLFASQGFFLIMPTIMRCYSQRQTNKLFKNIVEFICKQFYILHRKPFLLQMFGSIADICDQNNDDLEINAMQIKAKYLFNLLLAMEDMNELEDELDILPLVPYPKPLKALDLCYRDDPNTFLLLPDAIASCVTVCAFAPESKRSHQMLLIMQAVIPHLLNNLEHETTRQNNIPSALKQEITAYTTICVEMRALINSCETLSRGPTRAFEAVSGGNDRGKSFIAESPQFFDPPTVAEEEPKNNLKERKNQNTTWDNVDNSELQKELYRGPREALLLLCAMFIEKAGKRLKELTKLSVNLEHFKIPEMFDARCHVKISDVALSLLKVAPYDLTTMGSQGLQKYFLVILPVVDWSVETSRSALNIILRRLDKAISKIAKKSSSRKRANWNAIANWLNGLYQTLVAYPYIAHLHPLKTMTQMCLRLIAGDTFSEDLVSAPNLSSTTNNTILNPQIPPYNFCAISLKMAAFMMQALGQFAFSLEIICSHEGLGAASERPEAVLCHILIPLFFSAAAPGKEAPQFQAKDILFILNFIHNTINPTISKQNTPTNAGTTLASSLIRGAVASHNTDASGRQGSISVTDKGHIATVSTHRIIRESVVQSVFLALKVLIVVFHRQLTAHWVKISRIVKDIASKRLGGSCMYNFMEFASHLNLPISLIIVPVIQQKLNQRNISEQEAAWHNDFRDRLLKIKKVSLEDIKGYSQLLTRLQQELNHMKDDFSSRLVEFPRSHTPTIGDLNSDSGSTQSVSTHKSGRPNESRRLSSSTAFSKLRNAGKSISSTGHQSMSSDAGGHNLHDATILEDIEDETTQMMTGKMQKSPSFPSTRHPSHVFRARSITGLGVFRSMRRKSTTGKEEMLTSEDEAKPFRLKDMHHRRTKSWNKKHKTLTDDSVLISPLTMPQSRIQTAGQSIAESFHQKSTGSSGGDRHRVVSFSTQEYNKSSQPSETDSDEYYITAKHHLI</sequence>
<gene>
    <name evidence="5" type="ORF">BXYJ_LOCUS6841</name>
</gene>
<name>A0A811L202_BURXY</name>
<feature type="compositionally biased region" description="Basic and acidic residues" evidence="1">
    <location>
        <begin position="2580"/>
        <end position="2591"/>
    </location>
</feature>
<feature type="region of interest" description="Disordered" evidence="1">
    <location>
        <begin position="3071"/>
        <end position="3134"/>
    </location>
</feature>
<feature type="compositionally biased region" description="Polar residues" evidence="1">
    <location>
        <begin position="917"/>
        <end position="929"/>
    </location>
</feature>
<evidence type="ECO:0000259" key="4">
    <source>
        <dbReference type="Pfam" id="PF20262"/>
    </source>
</evidence>
<feature type="region of interest" description="Disordered" evidence="1">
    <location>
        <begin position="2574"/>
        <end position="2594"/>
    </location>
</feature>
<dbReference type="SMR" id="A0A811L202"/>
<feature type="region of interest" description="Disordered" evidence="1">
    <location>
        <begin position="895"/>
        <end position="991"/>
    </location>
</feature>
<dbReference type="Pfam" id="PF20262">
    <property type="entry name" value="UNC80_C"/>
    <property type="match status" value="1"/>
</dbReference>
<organism evidence="5 6">
    <name type="scientific">Bursaphelenchus xylophilus</name>
    <name type="common">Pinewood nematode worm</name>
    <name type="synonym">Aphelenchoides xylophilus</name>
    <dbReference type="NCBI Taxonomy" id="6326"/>
    <lineage>
        <taxon>Eukaryota</taxon>
        <taxon>Metazoa</taxon>
        <taxon>Ecdysozoa</taxon>
        <taxon>Nematoda</taxon>
        <taxon>Chromadorea</taxon>
        <taxon>Rhabditida</taxon>
        <taxon>Tylenchina</taxon>
        <taxon>Tylenchomorpha</taxon>
        <taxon>Aphelenchoidea</taxon>
        <taxon>Aphelenchoididae</taxon>
        <taxon>Bursaphelenchus</taxon>
    </lineage>
</organism>
<feature type="compositionally biased region" description="Polar residues" evidence="1">
    <location>
        <begin position="1513"/>
        <end position="1524"/>
    </location>
</feature>
<dbReference type="GO" id="GO:0034703">
    <property type="term" value="C:cation channel complex"/>
    <property type="evidence" value="ECO:0007669"/>
    <property type="project" value="TreeGrafter"/>
</dbReference>
<feature type="compositionally biased region" description="Polar residues" evidence="1">
    <location>
        <begin position="3071"/>
        <end position="3091"/>
    </location>
</feature>
<feature type="compositionally biased region" description="Basic and acidic residues" evidence="1">
    <location>
        <begin position="1342"/>
        <end position="1351"/>
    </location>
</feature>
<dbReference type="PANTHER" id="PTHR31781">
    <property type="entry name" value="UNC80"/>
    <property type="match status" value="1"/>
</dbReference>
<feature type="region of interest" description="Disordered" evidence="1">
    <location>
        <begin position="805"/>
        <end position="832"/>
    </location>
</feature>
<feature type="compositionally biased region" description="Polar residues" evidence="1">
    <location>
        <begin position="1472"/>
        <end position="1489"/>
    </location>
</feature>
<dbReference type="OrthoDB" id="5584001at2759"/>
<dbReference type="InterPro" id="IPR046460">
    <property type="entry name" value="UNC80_C"/>
</dbReference>
<dbReference type="InterPro" id="IPR031542">
    <property type="entry name" value="UNC80_N"/>
</dbReference>
<feature type="compositionally biased region" description="Polar residues" evidence="1">
    <location>
        <begin position="1418"/>
        <end position="1427"/>
    </location>
</feature>
<dbReference type="Proteomes" id="UP000582659">
    <property type="component" value="Unassembled WGS sequence"/>
</dbReference>
<evidence type="ECO:0000256" key="1">
    <source>
        <dbReference type="SAM" id="MobiDB-lite"/>
    </source>
</evidence>
<protein>
    <submittedName>
        <fullName evidence="5">(pine wood nematode) hypothetical protein</fullName>
    </submittedName>
</protein>
<feature type="compositionally biased region" description="Basic residues" evidence="1">
    <location>
        <begin position="1392"/>
        <end position="1404"/>
    </location>
</feature>
<dbReference type="EMBL" id="CAJFCV020000003">
    <property type="protein sequence ID" value="CAG9108816.1"/>
    <property type="molecule type" value="Genomic_DNA"/>
</dbReference>
<feature type="compositionally biased region" description="Basic and acidic residues" evidence="1">
    <location>
        <begin position="901"/>
        <end position="914"/>
    </location>
</feature>
<evidence type="ECO:0000313" key="6">
    <source>
        <dbReference type="Proteomes" id="UP000659654"/>
    </source>
</evidence>
<feature type="compositionally biased region" description="Basic residues" evidence="1">
    <location>
        <begin position="1363"/>
        <end position="1376"/>
    </location>
</feature>
<accession>A0A811L202</accession>
<dbReference type="GO" id="GO:0005261">
    <property type="term" value="F:monoatomic cation channel activity"/>
    <property type="evidence" value="ECO:0007669"/>
    <property type="project" value="TreeGrafter"/>
</dbReference>
<proteinExistence type="predicted"/>
<feature type="compositionally biased region" description="Polar residues" evidence="1">
    <location>
        <begin position="3116"/>
        <end position="3128"/>
    </location>
</feature>
<dbReference type="PANTHER" id="PTHR31781:SF1">
    <property type="entry name" value="PROTEIN UNC-80 HOMOLOG"/>
    <property type="match status" value="1"/>
</dbReference>
<feature type="region of interest" description="Disordered" evidence="1">
    <location>
        <begin position="1333"/>
        <end position="1432"/>
    </location>
</feature>
<keyword evidence="6" id="KW-1185">Reference proteome</keyword>
<dbReference type="GO" id="GO:0030424">
    <property type="term" value="C:axon"/>
    <property type="evidence" value="ECO:0007669"/>
    <property type="project" value="TreeGrafter"/>
</dbReference>
<feature type="region of interest" description="Disordered" evidence="1">
    <location>
        <begin position="1453"/>
        <end position="1547"/>
    </location>
</feature>
<dbReference type="Proteomes" id="UP000659654">
    <property type="component" value="Unassembled WGS sequence"/>
</dbReference>
<feature type="domain" description="Cation channel complex component UNC80 N-terminal" evidence="2">
    <location>
        <begin position="47"/>
        <end position="233"/>
    </location>
</feature>
<dbReference type="Pfam" id="PF15778">
    <property type="entry name" value="UNC80_N"/>
    <property type="match status" value="1"/>
</dbReference>
<feature type="domain" description="Protein UNC80 central region" evidence="3">
    <location>
        <begin position="1094"/>
        <end position="1398"/>
    </location>
</feature>
<dbReference type="EMBL" id="CAJFDI010000003">
    <property type="protein sequence ID" value="CAD5221765.1"/>
    <property type="molecule type" value="Genomic_DNA"/>
</dbReference>